<sequence length="113" mass="12268">MVTLSDGGNSDTPLGMELNGAATLIEKMVVKPLNNKISKWSTSDALNLLNFFAISVTILVVVGPEGLPLTVTLSLAFAMQKLLNDKDLLGIFQRVRQWVVLDAFVPIKLELGK</sequence>
<dbReference type="AlphaFoldDB" id="A0AAD8M4F4"/>
<keyword evidence="1" id="KW-0812">Transmembrane</keyword>
<reference evidence="2" key="1">
    <citation type="submission" date="2023-02" db="EMBL/GenBank/DDBJ databases">
        <title>Genome of toxic invasive species Heracleum sosnowskyi carries increased number of genes despite the absence of recent whole-genome duplications.</title>
        <authorList>
            <person name="Schelkunov M."/>
            <person name="Shtratnikova V."/>
            <person name="Makarenko M."/>
            <person name="Klepikova A."/>
            <person name="Omelchenko D."/>
            <person name="Novikova G."/>
            <person name="Obukhova E."/>
            <person name="Bogdanov V."/>
            <person name="Penin A."/>
            <person name="Logacheva M."/>
        </authorList>
    </citation>
    <scope>NUCLEOTIDE SEQUENCE</scope>
    <source>
        <strain evidence="2">Hsosn_3</strain>
        <tissue evidence="2">Leaf</tissue>
    </source>
</reference>
<feature type="transmembrane region" description="Helical" evidence="1">
    <location>
        <begin position="51"/>
        <end position="78"/>
    </location>
</feature>
<keyword evidence="3" id="KW-1185">Reference proteome</keyword>
<dbReference type="Gene3D" id="1.20.1110.10">
    <property type="entry name" value="Calcium-transporting ATPase, transmembrane domain"/>
    <property type="match status" value="1"/>
</dbReference>
<dbReference type="EMBL" id="JAUIZM010000010">
    <property type="protein sequence ID" value="KAK1360481.1"/>
    <property type="molecule type" value="Genomic_DNA"/>
</dbReference>
<evidence type="ECO:0000256" key="1">
    <source>
        <dbReference type="SAM" id="Phobius"/>
    </source>
</evidence>
<reference evidence="2" key="2">
    <citation type="submission" date="2023-05" db="EMBL/GenBank/DDBJ databases">
        <authorList>
            <person name="Schelkunov M.I."/>
        </authorList>
    </citation>
    <scope>NUCLEOTIDE SEQUENCE</scope>
    <source>
        <strain evidence="2">Hsosn_3</strain>
        <tissue evidence="2">Leaf</tissue>
    </source>
</reference>
<proteinExistence type="predicted"/>
<dbReference type="InterPro" id="IPR023298">
    <property type="entry name" value="ATPase_P-typ_TM_dom_sf"/>
</dbReference>
<name>A0AAD8M4F4_9APIA</name>
<organism evidence="2 3">
    <name type="scientific">Heracleum sosnowskyi</name>
    <dbReference type="NCBI Taxonomy" id="360622"/>
    <lineage>
        <taxon>Eukaryota</taxon>
        <taxon>Viridiplantae</taxon>
        <taxon>Streptophyta</taxon>
        <taxon>Embryophyta</taxon>
        <taxon>Tracheophyta</taxon>
        <taxon>Spermatophyta</taxon>
        <taxon>Magnoliopsida</taxon>
        <taxon>eudicotyledons</taxon>
        <taxon>Gunneridae</taxon>
        <taxon>Pentapetalae</taxon>
        <taxon>asterids</taxon>
        <taxon>campanulids</taxon>
        <taxon>Apiales</taxon>
        <taxon>Apiaceae</taxon>
        <taxon>Apioideae</taxon>
        <taxon>apioid superclade</taxon>
        <taxon>Tordylieae</taxon>
        <taxon>Tordyliinae</taxon>
        <taxon>Heracleum</taxon>
    </lineage>
</organism>
<gene>
    <name evidence="2" type="ORF">POM88_044955</name>
</gene>
<evidence type="ECO:0000313" key="2">
    <source>
        <dbReference type="EMBL" id="KAK1360481.1"/>
    </source>
</evidence>
<accession>A0AAD8M4F4</accession>
<comment type="caution">
    <text evidence="2">The sequence shown here is derived from an EMBL/GenBank/DDBJ whole genome shotgun (WGS) entry which is preliminary data.</text>
</comment>
<protein>
    <submittedName>
        <fullName evidence="2">Uncharacterized protein</fullName>
    </submittedName>
</protein>
<keyword evidence="1" id="KW-0472">Membrane</keyword>
<dbReference type="SUPFAM" id="SSF81665">
    <property type="entry name" value="Calcium ATPase, transmembrane domain M"/>
    <property type="match status" value="1"/>
</dbReference>
<dbReference type="Proteomes" id="UP001237642">
    <property type="component" value="Unassembled WGS sequence"/>
</dbReference>
<keyword evidence="1" id="KW-1133">Transmembrane helix</keyword>
<evidence type="ECO:0000313" key="3">
    <source>
        <dbReference type="Proteomes" id="UP001237642"/>
    </source>
</evidence>